<reference evidence="1" key="1">
    <citation type="submission" date="2023-04" db="EMBL/GenBank/DDBJ databases">
        <title>Ambrosiozyma monospora NBRC 10751.</title>
        <authorList>
            <person name="Ichikawa N."/>
            <person name="Sato H."/>
            <person name="Tonouchi N."/>
        </authorList>
    </citation>
    <scope>NUCLEOTIDE SEQUENCE</scope>
    <source>
        <strain evidence="1">NBRC 10751</strain>
    </source>
</reference>
<evidence type="ECO:0000313" key="2">
    <source>
        <dbReference type="Proteomes" id="UP001165064"/>
    </source>
</evidence>
<keyword evidence="2" id="KW-1185">Reference proteome</keyword>
<proteinExistence type="predicted"/>
<name>A0ACB5UCI5_AMBMO</name>
<gene>
    <name evidence="1" type="ORF">Amon02_001335600</name>
</gene>
<evidence type="ECO:0000313" key="1">
    <source>
        <dbReference type="EMBL" id="GMF08753.1"/>
    </source>
</evidence>
<sequence>MDDNVVAIDDFRLAAAAALLFKLMLLSWCVICGCDCGVLCNDDIGVWLLLLFDELETVLESGLLKMAEDGGFIARPTDDPFWGSN</sequence>
<comment type="caution">
    <text evidence="1">The sequence shown here is derived from an EMBL/GenBank/DDBJ whole genome shotgun (WGS) entry which is preliminary data.</text>
</comment>
<organism evidence="1 2">
    <name type="scientific">Ambrosiozyma monospora</name>
    <name type="common">Yeast</name>
    <name type="synonym">Endomycopsis monosporus</name>
    <dbReference type="NCBI Taxonomy" id="43982"/>
    <lineage>
        <taxon>Eukaryota</taxon>
        <taxon>Fungi</taxon>
        <taxon>Dikarya</taxon>
        <taxon>Ascomycota</taxon>
        <taxon>Saccharomycotina</taxon>
        <taxon>Pichiomycetes</taxon>
        <taxon>Pichiales</taxon>
        <taxon>Pichiaceae</taxon>
        <taxon>Ambrosiozyma</taxon>
    </lineage>
</organism>
<dbReference type="Proteomes" id="UP001165064">
    <property type="component" value="Unassembled WGS sequence"/>
</dbReference>
<accession>A0ACB5UCI5</accession>
<protein>
    <submittedName>
        <fullName evidence="1">Unnamed protein product</fullName>
    </submittedName>
</protein>
<dbReference type="EMBL" id="BSXS01017302">
    <property type="protein sequence ID" value="GMF08753.1"/>
    <property type="molecule type" value="Genomic_DNA"/>
</dbReference>